<evidence type="ECO:0000313" key="2">
    <source>
        <dbReference type="Proteomes" id="UP001590951"/>
    </source>
</evidence>
<sequence length="188" mass="21171">MDILSIFKTLESMTMTLDLLRFSRMEKALLVIANTGASCWPMEVVVQAEEMIQKWEDQLGPLKNMRADLYGPGGRLEDLRKIVGKEDWDGDAKSAWSFEGFVPPSKAYRQGHLGFEIAGWFKPAAAYRDSMTDETSIGITANEHRAYAIVISGAQEQELRPDGQLKYHATPNNHIAFKLTKTMISDTR</sequence>
<organism evidence="1 2">
    <name type="scientific">Lepraria finkii</name>
    <dbReference type="NCBI Taxonomy" id="1340010"/>
    <lineage>
        <taxon>Eukaryota</taxon>
        <taxon>Fungi</taxon>
        <taxon>Dikarya</taxon>
        <taxon>Ascomycota</taxon>
        <taxon>Pezizomycotina</taxon>
        <taxon>Lecanoromycetes</taxon>
        <taxon>OSLEUM clade</taxon>
        <taxon>Lecanoromycetidae</taxon>
        <taxon>Lecanorales</taxon>
        <taxon>Lecanorineae</taxon>
        <taxon>Stereocaulaceae</taxon>
        <taxon>Lepraria</taxon>
    </lineage>
</organism>
<comment type="caution">
    <text evidence="1">The sequence shown here is derived from an EMBL/GenBank/DDBJ whole genome shotgun (WGS) entry which is preliminary data.</text>
</comment>
<evidence type="ECO:0000313" key="1">
    <source>
        <dbReference type="EMBL" id="KAL2054065.1"/>
    </source>
</evidence>
<proteinExistence type="predicted"/>
<dbReference type="EMBL" id="JBHFEH010000017">
    <property type="protein sequence ID" value="KAL2054065.1"/>
    <property type="molecule type" value="Genomic_DNA"/>
</dbReference>
<accession>A0ABR4B8A4</accession>
<dbReference type="Proteomes" id="UP001590951">
    <property type="component" value="Unassembled WGS sequence"/>
</dbReference>
<name>A0ABR4B8A4_9LECA</name>
<reference evidence="1 2" key="1">
    <citation type="submission" date="2024-09" db="EMBL/GenBank/DDBJ databases">
        <title>Rethinking Asexuality: The Enigmatic Case of Functional Sexual Genes in Lepraria (Stereocaulaceae).</title>
        <authorList>
            <person name="Doellman M."/>
            <person name="Sun Y."/>
            <person name="Barcenas-Pena A."/>
            <person name="Lumbsch H.T."/>
            <person name="Grewe F."/>
        </authorList>
    </citation>
    <scope>NUCLEOTIDE SEQUENCE [LARGE SCALE GENOMIC DNA]</scope>
    <source>
        <strain evidence="1 2">Grewe 0041</strain>
    </source>
</reference>
<gene>
    <name evidence="1" type="ORF">ABVK25_005604</name>
</gene>
<keyword evidence="2" id="KW-1185">Reference proteome</keyword>
<protein>
    <submittedName>
        <fullName evidence="1">Uncharacterized protein</fullName>
    </submittedName>
</protein>